<dbReference type="PANTHER" id="PTHR46741">
    <property type="entry name" value="OS09G0413600 PROTEIN"/>
    <property type="match status" value="1"/>
</dbReference>
<protein>
    <recommendedName>
        <fullName evidence="4">Ribosomal protein L34Ae</fullName>
    </recommendedName>
</protein>
<evidence type="ECO:0000256" key="1">
    <source>
        <dbReference type="SAM" id="MobiDB-lite"/>
    </source>
</evidence>
<feature type="compositionally biased region" description="Polar residues" evidence="1">
    <location>
        <begin position="281"/>
        <end position="292"/>
    </location>
</feature>
<dbReference type="EMBL" id="JBBWWQ010000018">
    <property type="protein sequence ID" value="KAK8921519.1"/>
    <property type="molecule type" value="Genomic_DNA"/>
</dbReference>
<proteinExistence type="predicted"/>
<evidence type="ECO:0008006" key="4">
    <source>
        <dbReference type="Google" id="ProtNLM"/>
    </source>
</evidence>
<comment type="caution">
    <text evidence="2">The sequence shown here is derived from an EMBL/GenBank/DDBJ whole genome shotgun (WGS) entry which is preliminary data.</text>
</comment>
<evidence type="ECO:0000313" key="2">
    <source>
        <dbReference type="EMBL" id="KAK8921519.1"/>
    </source>
</evidence>
<feature type="compositionally biased region" description="Basic and acidic residues" evidence="1">
    <location>
        <begin position="246"/>
        <end position="259"/>
    </location>
</feature>
<accession>A0AAP0FXD7</accession>
<sequence>MDLFLTFCLIFLTSSLLIVFRFLALHVLRSEDLISRPLDGVRKAQHKDGMEESKAKGFPWFSFMFHHQFFKQEEIPVTAMEQSQSSLTSPDMCSFWSENDFNGYIEEAKGMNNQVQESFFQLLEECNFDADEDIRYFSSEDFQRSNDENILGLAQLEKQIFEEKRFNSFCSDTSSVGEKGDSFIMEVLSGFDSDIGLVIDSDYDNFKYDGYHGDSEHDSKIRETLTRKNYELVESNEAKEDEQEENYERRKESKSEELPFAKNCSESIDNIEEEDSEPKSENSGINEIRKSSNIASNAPSYVSYEKQHTILDNEDEKQLPKLEKERTKETCSYVWDEEELDEMWEHQDLIEQLKMELRKARAVGLPTILEESENSKEFEDSKTLKINDNSLHENLMDELHKFYKCYEDRMKKFDGLNYQKMYATGFLHLNDPLELRKTLRPMFSTIIYHVSRNFLPICIQKSGHDPSEKFIKKLRCDLETIYVGQTCLSWEYLRWQYEKLHELSDFDSVINHQYNNVAAEFQQFKVTLQRFVENEPFQGPRIANYAKQRCILRNFLQSPVVKEDSLIDEVGRKKYEDVITREKLEEIMEEAMRVLWEFVRAETYETPRCLKGLVLDNLVELLDPSDHEFMVDIRASLQKKEKKLKDLLKAGNCFVKKFKKRQEHRSSKELFFSQVDLKLVSRVLNLSMKTSDQLIWCHKKLSKISFSGRKLHREPSILLFPC</sequence>
<gene>
    <name evidence="2" type="ORF">KSP39_PZI020283</name>
</gene>
<feature type="region of interest" description="Disordered" evidence="1">
    <location>
        <begin position="232"/>
        <end position="292"/>
    </location>
</feature>
<dbReference type="Pfam" id="PF07891">
    <property type="entry name" value="DUF1666"/>
    <property type="match status" value="1"/>
</dbReference>
<evidence type="ECO:0000313" key="3">
    <source>
        <dbReference type="Proteomes" id="UP001418222"/>
    </source>
</evidence>
<keyword evidence="3" id="KW-1185">Reference proteome</keyword>
<dbReference type="InterPro" id="IPR012870">
    <property type="entry name" value="DUF1666"/>
</dbReference>
<dbReference type="AlphaFoldDB" id="A0AAP0FXD7"/>
<name>A0AAP0FXD7_9ASPA</name>
<dbReference type="PANTHER" id="PTHR46741:SF2">
    <property type="entry name" value="RIBOSOMAL PROTEIN L34AE"/>
    <property type="match status" value="1"/>
</dbReference>
<dbReference type="Proteomes" id="UP001418222">
    <property type="component" value="Unassembled WGS sequence"/>
</dbReference>
<reference evidence="2 3" key="1">
    <citation type="journal article" date="2022" name="Nat. Plants">
        <title>Genomes of leafy and leafless Platanthera orchids illuminate the evolution of mycoheterotrophy.</title>
        <authorList>
            <person name="Li M.H."/>
            <person name="Liu K.W."/>
            <person name="Li Z."/>
            <person name="Lu H.C."/>
            <person name="Ye Q.L."/>
            <person name="Zhang D."/>
            <person name="Wang J.Y."/>
            <person name="Li Y.F."/>
            <person name="Zhong Z.M."/>
            <person name="Liu X."/>
            <person name="Yu X."/>
            <person name="Liu D.K."/>
            <person name="Tu X.D."/>
            <person name="Liu B."/>
            <person name="Hao Y."/>
            <person name="Liao X.Y."/>
            <person name="Jiang Y.T."/>
            <person name="Sun W.H."/>
            <person name="Chen J."/>
            <person name="Chen Y.Q."/>
            <person name="Ai Y."/>
            <person name="Zhai J.W."/>
            <person name="Wu S.S."/>
            <person name="Zhou Z."/>
            <person name="Hsiao Y.Y."/>
            <person name="Wu W.L."/>
            <person name="Chen Y.Y."/>
            <person name="Lin Y.F."/>
            <person name="Hsu J.L."/>
            <person name="Li C.Y."/>
            <person name="Wang Z.W."/>
            <person name="Zhao X."/>
            <person name="Zhong W.Y."/>
            <person name="Ma X.K."/>
            <person name="Ma L."/>
            <person name="Huang J."/>
            <person name="Chen G.Z."/>
            <person name="Huang M.Z."/>
            <person name="Huang L."/>
            <person name="Peng D.H."/>
            <person name="Luo Y.B."/>
            <person name="Zou S.Q."/>
            <person name="Chen S.P."/>
            <person name="Lan S."/>
            <person name="Tsai W.C."/>
            <person name="Van de Peer Y."/>
            <person name="Liu Z.J."/>
        </authorList>
    </citation>
    <scope>NUCLEOTIDE SEQUENCE [LARGE SCALE GENOMIC DNA]</scope>
    <source>
        <strain evidence="2">Lor287</strain>
    </source>
</reference>
<organism evidence="2 3">
    <name type="scientific">Platanthera zijinensis</name>
    <dbReference type="NCBI Taxonomy" id="2320716"/>
    <lineage>
        <taxon>Eukaryota</taxon>
        <taxon>Viridiplantae</taxon>
        <taxon>Streptophyta</taxon>
        <taxon>Embryophyta</taxon>
        <taxon>Tracheophyta</taxon>
        <taxon>Spermatophyta</taxon>
        <taxon>Magnoliopsida</taxon>
        <taxon>Liliopsida</taxon>
        <taxon>Asparagales</taxon>
        <taxon>Orchidaceae</taxon>
        <taxon>Orchidoideae</taxon>
        <taxon>Orchideae</taxon>
        <taxon>Orchidinae</taxon>
        <taxon>Platanthera</taxon>
    </lineage>
</organism>